<feature type="signal peptide" evidence="3">
    <location>
        <begin position="1"/>
        <end position="30"/>
    </location>
</feature>
<name>A0ABW8GKV6_9PROT</name>
<feature type="region of interest" description="Disordered" evidence="2">
    <location>
        <begin position="199"/>
        <end position="222"/>
    </location>
</feature>
<sequence>MMIKHVSKLSTTLALTSTLGLAWFTSPAWADSQLDDNLNKLQHAWVIANYQTPDNAKEAAFKQLTEEAHQLVVNSQNAPEAQVWEAITLSGYAKAKGGLGALKLVEKSRDLLLGVEKTQPEIMQGSVYTSLGTLYYRVPGWPIGFGDKKKAKSYLEKALQINPAGVDANYFYADYLSESGEYKKAIEYYRKALDAPARPGRADADAERKKEAQQGLAIAQAH</sequence>
<reference evidence="4 5" key="1">
    <citation type="submission" date="2024-11" db="EMBL/GenBank/DDBJ databases">
        <authorList>
            <person name="Kaparullina E.N."/>
            <person name="Delegan Y.A."/>
            <person name="Doronina N.V."/>
        </authorList>
    </citation>
    <scope>NUCLEOTIDE SEQUENCE [LARGE SCALE GENOMIC DNA]</scope>
    <source>
        <strain evidence="4 5">7sh_L</strain>
    </source>
</reference>
<comment type="caution">
    <text evidence="4">The sequence shown here is derived from an EMBL/GenBank/DDBJ whole genome shotgun (WGS) entry which is preliminary data.</text>
</comment>
<feature type="compositionally biased region" description="Basic and acidic residues" evidence="2">
    <location>
        <begin position="200"/>
        <end position="212"/>
    </location>
</feature>
<keyword evidence="5" id="KW-1185">Reference proteome</keyword>
<keyword evidence="1" id="KW-0802">TPR repeat</keyword>
<protein>
    <submittedName>
        <fullName evidence="4">Tetratricopeptide repeat protein</fullName>
    </submittedName>
</protein>
<evidence type="ECO:0000313" key="5">
    <source>
        <dbReference type="Proteomes" id="UP001617669"/>
    </source>
</evidence>
<evidence type="ECO:0000256" key="2">
    <source>
        <dbReference type="SAM" id="MobiDB-lite"/>
    </source>
</evidence>
<dbReference type="Proteomes" id="UP001617669">
    <property type="component" value="Unassembled WGS sequence"/>
</dbReference>
<dbReference type="EMBL" id="JBIWXY010000001">
    <property type="protein sequence ID" value="MFJ5446005.1"/>
    <property type="molecule type" value="Genomic_DNA"/>
</dbReference>
<keyword evidence="3" id="KW-0732">Signal</keyword>
<dbReference type="InterPro" id="IPR019734">
    <property type="entry name" value="TPR_rpt"/>
</dbReference>
<dbReference type="SUPFAM" id="SSF48452">
    <property type="entry name" value="TPR-like"/>
    <property type="match status" value="1"/>
</dbReference>
<dbReference type="Pfam" id="PF14559">
    <property type="entry name" value="TPR_19"/>
    <property type="match status" value="1"/>
</dbReference>
<dbReference type="PROSITE" id="PS50005">
    <property type="entry name" value="TPR"/>
    <property type="match status" value="1"/>
</dbReference>
<accession>A0ABW8GKV6</accession>
<feature type="repeat" description="TPR" evidence="1">
    <location>
        <begin position="166"/>
        <end position="199"/>
    </location>
</feature>
<organism evidence="4 5">
    <name type="scientific">Methylobacillus methanolivorans</name>
    <dbReference type="NCBI Taxonomy" id="1848927"/>
    <lineage>
        <taxon>Bacteria</taxon>
        <taxon>Pseudomonadati</taxon>
        <taxon>Pseudomonadota</taxon>
        <taxon>Betaproteobacteria</taxon>
        <taxon>Nitrosomonadales</taxon>
        <taxon>Methylophilaceae</taxon>
        <taxon>Methylobacillus</taxon>
    </lineage>
</organism>
<evidence type="ECO:0000313" key="4">
    <source>
        <dbReference type="EMBL" id="MFJ5446005.1"/>
    </source>
</evidence>
<dbReference type="RefSeq" id="WP_400881011.1">
    <property type="nucleotide sequence ID" value="NZ_JBIWXY010000001.1"/>
</dbReference>
<evidence type="ECO:0000256" key="1">
    <source>
        <dbReference type="PROSITE-ProRule" id="PRU00339"/>
    </source>
</evidence>
<dbReference type="InterPro" id="IPR011990">
    <property type="entry name" value="TPR-like_helical_dom_sf"/>
</dbReference>
<evidence type="ECO:0000256" key="3">
    <source>
        <dbReference type="SAM" id="SignalP"/>
    </source>
</evidence>
<feature type="chain" id="PRO_5046481331" evidence="3">
    <location>
        <begin position="31"/>
        <end position="222"/>
    </location>
</feature>
<proteinExistence type="predicted"/>
<gene>
    <name evidence="4" type="ORF">ACIKP9_07170</name>
</gene>
<dbReference type="Gene3D" id="1.25.40.10">
    <property type="entry name" value="Tetratricopeptide repeat domain"/>
    <property type="match status" value="1"/>
</dbReference>